<evidence type="ECO:0000313" key="3">
    <source>
        <dbReference type="EMBL" id="VTP60175.1"/>
    </source>
</evidence>
<proteinExistence type="predicted"/>
<protein>
    <recommendedName>
        <fullName evidence="6">Flp pilus assembly protein TadG</fullName>
    </recommendedName>
</protein>
<dbReference type="Proteomes" id="UP000271603">
    <property type="component" value="Chromosome"/>
</dbReference>
<organism evidence="2 4">
    <name type="scientific">Serratia rubidaea</name>
    <name type="common">Serratia marinorubra</name>
    <dbReference type="NCBI Taxonomy" id="61652"/>
    <lineage>
        <taxon>Bacteria</taxon>
        <taxon>Pseudomonadati</taxon>
        <taxon>Pseudomonadota</taxon>
        <taxon>Gammaproteobacteria</taxon>
        <taxon>Enterobacterales</taxon>
        <taxon>Yersiniaceae</taxon>
        <taxon>Serratia</taxon>
    </lineage>
</organism>
<evidence type="ECO:0000256" key="1">
    <source>
        <dbReference type="SAM" id="Phobius"/>
    </source>
</evidence>
<evidence type="ECO:0008006" key="6">
    <source>
        <dbReference type="Google" id="ProtNLM"/>
    </source>
</evidence>
<evidence type="ECO:0000313" key="5">
    <source>
        <dbReference type="Proteomes" id="UP000307968"/>
    </source>
</evidence>
<dbReference type="EMBL" id="LR134155">
    <property type="protein sequence ID" value="VEA71596.1"/>
    <property type="molecule type" value="Genomic_DNA"/>
</dbReference>
<sequence>MFRNLNVPNLWSDRRGSVAVEFVVIAIVLIFMLLFITDLVMRQALVGKLDRVSYSVAGVLRERIQLFDARETLEQQDIEQTRRLAEKMLRDMHASADLSQLRIQVEEAHYNDGKGVSLYRAWRSGSAGECQAPQPLNQLTRLTPKGSYGRWVPLYQVTVCLPTVSWFTRLTKALDERPVMSSFAIVMAR</sequence>
<keyword evidence="1" id="KW-1133">Transmembrane helix</keyword>
<accession>A0A3S4H7G4</accession>
<name>A0A3S4H7G4_SERRU</name>
<gene>
    <name evidence="3" type="ORF">NCTC12971_00637</name>
    <name evidence="2" type="ORF">NCTC9419_03160</name>
</gene>
<feature type="transmembrane region" description="Helical" evidence="1">
    <location>
        <begin position="20"/>
        <end position="41"/>
    </location>
</feature>
<dbReference type="Pfam" id="PF16964">
    <property type="entry name" value="TadF"/>
    <property type="match status" value="1"/>
</dbReference>
<keyword evidence="1" id="KW-0812">Transmembrane</keyword>
<dbReference type="Proteomes" id="UP000307968">
    <property type="component" value="Chromosome"/>
</dbReference>
<reference evidence="2 4" key="1">
    <citation type="submission" date="2018-12" db="EMBL/GenBank/DDBJ databases">
        <authorList>
            <consortium name="Pathogen Informatics"/>
        </authorList>
    </citation>
    <scope>NUCLEOTIDE SEQUENCE [LARGE SCALE GENOMIC DNA]</scope>
    <source>
        <strain evidence="3 5">NCTC12971</strain>
        <strain evidence="2 4">NCTC9419</strain>
    </source>
</reference>
<keyword evidence="1" id="KW-0472">Membrane</keyword>
<dbReference type="AlphaFoldDB" id="A0A3S4H7G4"/>
<evidence type="ECO:0000313" key="2">
    <source>
        <dbReference type="EMBL" id="VEA71596.1"/>
    </source>
</evidence>
<dbReference type="InterPro" id="IPR031582">
    <property type="entry name" value="TadF"/>
</dbReference>
<evidence type="ECO:0000313" key="4">
    <source>
        <dbReference type="Proteomes" id="UP000271603"/>
    </source>
</evidence>
<dbReference type="EMBL" id="LR590463">
    <property type="protein sequence ID" value="VTP60175.1"/>
    <property type="molecule type" value="Genomic_DNA"/>
</dbReference>
<dbReference type="STRING" id="61652.AXX16_0020"/>